<evidence type="ECO:0000256" key="3">
    <source>
        <dbReference type="ARBA" id="ARBA00022475"/>
    </source>
</evidence>
<evidence type="ECO:0000256" key="2">
    <source>
        <dbReference type="ARBA" id="ARBA00022448"/>
    </source>
</evidence>
<keyword evidence="2" id="KW-0813">Transport</keyword>
<feature type="transmembrane region" description="Helical" evidence="7">
    <location>
        <begin position="26"/>
        <end position="46"/>
    </location>
</feature>
<name>A0ABN6Q0Z7_NOSCO</name>
<feature type="transmembrane region" description="Helical" evidence="7">
    <location>
        <begin position="331"/>
        <end position="353"/>
    </location>
</feature>
<feature type="transmembrane region" description="Helical" evidence="7">
    <location>
        <begin position="276"/>
        <end position="298"/>
    </location>
</feature>
<evidence type="ECO:0000313" key="10">
    <source>
        <dbReference type="Proteomes" id="UP001055453"/>
    </source>
</evidence>
<dbReference type="PANTHER" id="PTHR43738">
    <property type="entry name" value="ABC TRANSPORTER, MEMBRANE PROTEIN"/>
    <property type="match status" value="1"/>
</dbReference>
<dbReference type="EMBL" id="AP025732">
    <property type="protein sequence ID" value="BDI16404.1"/>
    <property type="molecule type" value="Genomic_DNA"/>
</dbReference>
<evidence type="ECO:0000256" key="4">
    <source>
        <dbReference type="ARBA" id="ARBA00022692"/>
    </source>
</evidence>
<dbReference type="InterPro" id="IPR003838">
    <property type="entry name" value="ABC3_permease_C"/>
</dbReference>
<evidence type="ECO:0000256" key="1">
    <source>
        <dbReference type="ARBA" id="ARBA00004651"/>
    </source>
</evidence>
<comment type="subcellular location">
    <subcellularLocation>
        <location evidence="1">Cell membrane</location>
        <topology evidence="1">Multi-pass membrane protein</topology>
    </subcellularLocation>
</comment>
<accession>A0ABN6Q0Z7</accession>
<dbReference type="Pfam" id="PF02687">
    <property type="entry name" value="FtsX"/>
    <property type="match status" value="1"/>
</dbReference>
<dbReference type="Proteomes" id="UP001055453">
    <property type="component" value="Chromosome"/>
</dbReference>
<dbReference type="PANTHER" id="PTHR43738:SF1">
    <property type="entry name" value="HEMIN TRANSPORT SYSTEM PERMEASE PROTEIN HRTB-RELATED"/>
    <property type="match status" value="1"/>
</dbReference>
<evidence type="ECO:0000256" key="7">
    <source>
        <dbReference type="SAM" id="Phobius"/>
    </source>
</evidence>
<evidence type="ECO:0000256" key="5">
    <source>
        <dbReference type="ARBA" id="ARBA00022989"/>
    </source>
</evidence>
<organism evidence="9 10">
    <name type="scientific">Nostoc cf. commune SO-36</name>
    <dbReference type="NCBI Taxonomy" id="449208"/>
    <lineage>
        <taxon>Bacteria</taxon>
        <taxon>Bacillati</taxon>
        <taxon>Cyanobacteriota</taxon>
        <taxon>Cyanophyceae</taxon>
        <taxon>Nostocales</taxon>
        <taxon>Nostocaceae</taxon>
        <taxon>Nostoc</taxon>
    </lineage>
</organism>
<gene>
    <name evidence="9" type="ORF">ANSO36C_22060</name>
</gene>
<dbReference type="PIRSF" id="PIRSF031773">
    <property type="entry name" value="DevC"/>
    <property type="match status" value="1"/>
</dbReference>
<protein>
    <submittedName>
        <fullName evidence="9">ABC transporter</fullName>
    </submittedName>
</protein>
<evidence type="ECO:0000256" key="6">
    <source>
        <dbReference type="ARBA" id="ARBA00023136"/>
    </source>
</evidence>
<keyword evidence="5 7" id="KW-1133">Transmembrane helix</keyword>
<proteinExistence type="predicted"/>
<evidence type="ECO:0000259" key="8">
    <source>
        <dbReference type="Pfam" id="PF02687"/>
    </source>
</evidence>
<keyword evidence="4 7" id="KW-0812">Transmembrane</keyword>
<dbReference type="InterPro" id="IPR051125">
    <property type="entry name" value="ABC-4/HrtB_transporter"/>
</dbReference>
<keyword evidence="6 7" id="KW-0472">Membrane</keyword>
<keyword evidence="10" id="KW-1185">Reference proteome</keyword>
<feature type="domain" description="ABC3 transporter permease C-terminal" evidence="8">
    <location>
        <begin position="282"/>
        <end position="395"/>
    </location>
</feature>
<keyword evidence="3" id="KW-1003">Cell membrane</keyword>
<dbReference type="NCBIfam" id="TIGR01185">
    <property type="entry name" value="devC"/>
    <property type="match status" value="1"/>
</dbReference>
<reference evidence="9" key="1">
    <citation type="submission" date="2022-04" db="EMBL/GenBank/DDBJ databases">
        <title>Complete genome sequence of a cyanobacterium, Nostoc sp. SO-36, isolated in Antarctica.</title>
        <authorList>
            <person name="Kanesaki Y."/>
            <person name="Effendi D."/>
            <person name="Sakamoto T."/>
            <person name="Ohtani S."/>
            <person name="Awai K."/>
        </authorList>
    </citation>
    <scope>NUCLEOTIDE SEQUENCE</scope>
    <source>
        <strain evidence="9">SO-36</strain>
    </source>
</reference>
<evidence type="ECO:0000313" key="9">
    <source>
        <dbReference type="EMBL" id="BDI16404.1"/>
    </source>
</evidence>
<feature type="transmembrane region" description="Helical" evidence="7">
    <location>
        <begin position="368"/>
        <end position="387"/>
    </location>
</feature>
<sequence>MTNENKSMNFKIPLGWLQLAQQKVRLLVAVAGIGFIVLLMFVQLGFQDALYSSATAVHQNLKGDLFLVSSQYKSLTSNQSFSRTRLYQSLGFDGVESVSPMYLQFAKLKNPATSEKYSIYVIGFDPGRPVMNLPEVEKNLDKLKIPDVVLFDRGSRPEFGPIAEKFNAGETAQTIEIFPYSSLIGYRVRIGGLFTLGPSFGVDGNLLVSDSTFLRINPNTRPADMIDVGLISLKPGTNAETVLKNLQASLPNDVQVFTRQGFIDFEKQYWAVRTPIGFILNLMLTMAAVVGVVIVYQILYSNIATQFVAYATLKAIGYANSYLLNVVFQQALILAVLGYIPGFITSVLLYSFAAEATKLPIVMTNNNAIIVLTSTVLMCITSGALAINKLRSADPGDIF</sequence>
<dbReference type="InterPro" id="IPR005891">
    <property type="entry name" value="DevC"/>
</dbReference>
<feature type="transmembrane region" description="Helical" evidence="7">
    <location>
        <begin position="304"/>
        <end position="324"/>
    </location>
</feature>